<name>A0AAV2IIX4_LYMST</name>
<keyword evidence="2" id="KW-1185">Reference proteome</keyword>
<evidence type="ECO:0000313" key="1">
    <source>
        <dbReference type="EMBL" id="CAL1544728.1"/>
    </source>
</evidence>
<sequence>MDKEEKAYLMFRIDRLRIDSAITVHGYAAYATLGGVQLVDKIHVGHAGEYMEVLSTNTINNNNLVSIMYRHVEPVCPDFATYYGGVEHAIKVKVLSMATLFDQASMMYLNAFLQSILSSVHNLEMRTSSSSVMTTSDVSTKDKVSITERIVNITDQVDGLPGNSTKVHLIAELQDFTIKLTDSDNSLAEVKVKGFEGSVIAKPAKTIIRSRLKDLSIRDCSAGAIYQNILLLQDDSLFDLKLVKYNKSSSAHLDNRETGHGLDYSVRLWLGQIQAAVLGKFYWEITRFFEPFINQEMTEAARQTAMDTVTKQ</sequence>
<comment type="caution">
    <text evidence="1">The sequence shown here is derived from an EMBL/GenBank/DDBJ whole genome shotgun (WGS) entry which is preliminary data.</text>
</comment>
<evidence type="ECO:0000313" key="2">
    <source>
        <dbReference type="Proteomes" id="UP001497497"/>
    </source>
</evidence>
<gene>
    <name evidence="1" type="ORF">GSLYS_00018211001</name>
</gene>
<protein>
    <submittedName>
        <fullName evidence="1">Uncharacterized protein</fullName>
    </submittedName>
</protein>
<reference evidence="1 2" key="1">
    <citation type="submission" date="2024-04" db="EMBL/GenBank/DDBJ databases">
        <authorList>
            <consortium name="Genoscope - CEA"/>
            <person name="William W."/>
        </authorList>
    </citation>
    <scope>NUCLEOTIDE SEQUENCE [LARGE SCALE GENOMIC DNA]</scope>
</reference>
<dbReference type="Proteomes" id="UP001497497">
    <property type="component" value="Unassembled WGS sequence"/>
</dbReference>
<organism evidence="1 2">
    <name type="scientific">Lymnaea stagnalis</name>
    <name type="common">Great pond snail</name>
    <name type="synonym">Helix stagnalis</name>
    <dbReference type="NCBI Taxonomy" id="6523"/>
    <lineage>
        <taxon>Eukaryota</taxon>
        <taxon>Metazoa</taxon>
        <taxon>Spiralia</taxon>
        <taxon>Lophotrochozoa</taxon>
        <taxon>Mollusca</taxon>
        <taxon>Gastropoda</taxon>
        <taxon>Heterobranchia</taxon>
        <taxon>Euthyneura</taxon>
        <taxon>Panpulmonata</taxon>
        <taxon>Hygrophila</taxon>
        <taxon>Lymnaeoidea</taxon>
        <taxon>Lymnaeidae</taxon>
        <taxon>Lymnaea</taxon>
    </lineage>
</organism>
<feature type="non-terminal residue" evidence="1">
    <location>
        <position position="312"/>
    </location>
</feature>
<dbReference type="AlphaFoldDB" id="A0AAV2IIX4"/>
<accession>A0AAV2IIX4</accession>
<dbReference type="EMBL" id="CAXITT010000640">
    <property type="protein sequence ID" value="CAL1544728.1"/>
    <property type="molecule type" value="Genomic_DNA"/>
</dbReference>
<proteinExistence type="predicted"/>